<gene>
    <name evidence="3" type="ORF">WMO29_07075</name>
</gene>
<reference evidence="3 4" key="1">
    <citation type="submission" date="2024-03" db="EMBL/GenBank/DDBJ databases">
        <title>Human intestinal bacterial collection.</title>
        <authorList>
            <person name="Pauvert C."/>
            <person name="Hitch T.C.A."/>
            <person name="Clavel T."/>
        </authorList>
    </citation>
    <scope>NUCLEOTIDE SEQUENCE [LARGE SCALE GENOMIC DNA]</scope>
    <source>
        <strain evidence="3 4">CLA-AA-H132</strain>
    </source>
</reference>
<proteinExistence type="predicted"/>
<keyword evidence="4" id="KW-1185">Reference proteome</keyword>
<dbReference type="EMBL" id="JBBMFE010000005">
    <property type="protein sequence ID" value="MEQ2472249.1"/>
    <property type="molecule type" value="Genomic_DNA"/>
</dbReference>
<dbReference type="SUPFAM" id="SSF52540">
    <property type="entry name" value="P-loop containing nucleoside triphosphate hydrolases"/>
    <property type="match status" value="1"/>
</dbReference>
<protein>
    <submittedName>
        <fullName evidence="3">ATP-binding protein</fullName>
    </submittedName>
</protein>
<evidence type="ECO:0000259" key="2">
    <source>
        <dbReference type="SMART" id="SM00382"/>
    </source>
</evidence>
<dbReference type="GO" id="GO:0005524">
    <property type="term" value="F:ATP binding"/>
    <property type="evidence" value="ECO:0007669"/>
    <property type="project" value="UniProtKB-KW"/>
</dbReference>
<name>A0ABV1FH12_9FIRM</name>
<dbReference type="NCBIfam" id="NF005304">
    <property type="entry name" value="PRK06835.1"/>
    <property type="match status" value="1"/>
</dbReference>
<accession>A0ABV1FH12</accession>
<organism evidence="3 4">
    <name type="scientific">Laedolimicola intestinihominis</name>
    <dbReference type="NCBI Taxonomy" id="3133166"/>
    <lineage>
        <taxon>Bacteria</taxon>
        <taxon>Bacillati</taxon>
        <taxon>Bacillota</taxon>
        <taxon>Clostridia</taxon>
        <taxon>Lachnospirales</taxon>
        <taxon>Lachnospiraceae</taxon>
        <taxon>Laedolimicola</taxon>
    </lineage>
</organism>
<dbReference type="InterPro" id="IPR003593">
    <property type="entry name" value="AAA+_ATPase"/>
</dbReference>
<sequence>MSLMNTQYDSIMRMYAARQARSRQEYEARMEQIQKDIPELSALEADITTCQAALVRSAVEDAPSRRDGLKSRLKALQEQRSALLSAHGLTSEALKPVYVCPDCQDTGFIGAEKCHCFLQAEIDLLYHQSNLNEVLKQENFDTFSYNWYDGDDRDSMRRTVAEARLFIENFDKQFQNLLLLGAVGTGKTFLSNCIAKELMDSCHSVVYLTAFQLFDMLSKAAFGGERSAQNYQQTYPYLFDCDLLIIDDLGTELPNSFTVSQFFLCINERILRKKSTLISSNLDMEALRSIYSERTLSRIISSYTIRQLPGSDIRIKKKLYNTNS</sequence>
<dbReference type="InterPro" id="IPR002611">
    <property type="entry name" value="IstB_ATP-bd"/>
</dbReference>
<keyword evidence="1" id="KW-0175">Coiled coil</keyword>
<dbReference type="Proteomes" id="UP001438008">
    <property type="component" value="Unassembled WGS sequence"/>
</dbReference>
<dbReference type="SMART" id="SM00382">
    <property type="entry name" value="AAA"/>
    <property type="match status" value="1"/>
</dbReference>
<feature type="domain" description="AAA+ ATPase" evidence="2">
    <location>
        <begin position="173"/>
        <end position="296"/>
    </location>
</feature>
<keyword evidence="3" id="KW-0547">Nucleotide-binding</keyword>
<dbReference type="PANTHER" id="PTHR30050:SF4">
    <property type="entry name" value="ATP-BINDING PROTEIN RV3427C IN INSERTION SEQUENCE-RELATED"/>
    <property type="match status" value="1"/>
</dbReference>
<evidence type="ECO:0000313" key="4">
    <source>
        <dbReference type="Proteomes" id="UP001438008"/>
    </source>
</evidence>
<evidence type="ECO:0000313" key="3">
    <source>
        <dbReference type="EMBL" id="MEQ2472249.1"/>
    </source>
</evidence>
<evidence type="ECO:0000256" key="1">
    <source>
        <dbReference type="SAM" id="Coils"/>
    </source>
</evidence>
<dbReference type="RefSeq" id="WP_349164332.1">
    <property type="nucleotide sequence ID" value="NZ_JBBMFE010000005.1"/>
</dbReference>
<keyword evidence="3" id="KW-0067">ATP-binding</keyword>
<dbReference type="InterPro" id="IPR027417">
    <property type="entry name" value="P-loop_NTPase"/>
</dbReference>
<dbReference type="Pfam" id="PF01695">
    <property type="entry name" value="IstB_IS21"/>
    <property type="match status" value="1"/>
</dbReference>
<dbReference type="CDD" id="cd00009">
    <property type="entry name" value="AAA"/>
    <property type="match status" value="1"/>
</dbReference>
<feature type="coiled-coil region" evidence="1">
    <location>
        <begin position="16"/>
        <end position="86"/>
    </location>
</feature>
<dbReference type="PANTHER" id="PTHR30050">
    <property type="entry name" value="CHROMOSOMAL REPLICATION INITIATOR PROTEIN DNAA"/>
    <property type="match status" value="1"/>
</dbReference>
<comment type="caution">
    <text evidence="3">The sequence shown here is derived from an EMBL/GenBank/DDBJ whole genome shotgun (WGS) entry which is preliminary data.</text>
</comment>
<dbReference type="Gene3D" id="3.40.50.300">
    <property type="entry name" value="P-loop containing nucleotide triphosphate hydrolases"/>
    <property type="match status" value="1"/>
</dbReference>